<dbReference type="RefSeq" id="WP_189160900.1">
    <property type="nucleotide sequence ID" value="NZ_BMNT01000001.1"/>
</dbReference>
<feature type="region of interest" description="Disordered" evidence="1">
    <location>
        <begin position="122"/>
        <end position="143"/>
    </location>
</feature>
<dbReference type="EMBL" id="BMNT01000001">
    <property type="protein sequence ID" value="GGK61654.1"/>
    <property type="molecule type" value="Genomic_DNA"/>
</dbReference>
<sequence>MSRTDEIDTDALVAFIRARLDEDERLARQACEHANDGWRLGDHGEVVLCWPPEPHVAENERRLGVPVTADEWRGIDVPGHMAPHVARHDPAHVLRDVEAKRKLLDQYERLLRSKEAHAAAAEELSADLERQEQTGTWDGPGFPDVRLKALRREDDYLAAMLPVLGELVKAAATVHSDHEGYQESWRP</sequence>
<evidence type="ECO:0000313" key="2">
    <source>
        <dbReference type="EMBL" id="GGK61654.1"/>
    </source>
</evidence>
<comment type="caution">
    <text evidence="2">The sequence shown here is derived from an EMBL/GenBank/DDBJ whole genome shotgun (WGS) entry which is preliminary data.</text>
</comment>
<evidence type="ECO:0000256" key="1">
    <source>
        <dbReference type="SAM" id="MobiDB-lite"/>
    </source>
</evidence>
<protein>
    <submittedName>
        <fullName evidence="2">Uncharacterized protein</fullName>
    </submittedName>
</protein>
<keyword evidence="3" id="KW-1185">Reference proteome</keyword>
<evidence type="ECO:0000313" key="3">
    <source>
        <dbReference type="Proteomes" id="UP000645217"/>
    </source>
</evidence>
<gene>
    <name evidence="2" type="ORF">GCM10007964_00970</name>
</gene>
<dbReference type="AlphaFoldDB" id="A0A917VCM7"/>
<dbReference type="InterPro" id="IPR046193">
    <property type="entry name" value="DUF6221"/>
</dbReference>
<dbReference type="Proteomes" id="UP000645217">
    <property type="component" value="Unassembled WGS sequence"/>
</dbReference>
<dbReference type="Pfam" id="PF19730">
    <property type="entry name" value="DUF6221"/>
    <property type="match status" value="1"/>
</dbReference>
<reference evidence="2" key="2">
    <citation type="submission" date="2020-09" db="EMBL/GenBank/DDBJ databases">
        <authorList>
            <person name="Sun Q."/>
            <person name="Ohkuma M."/>
        </authorList>
    </citation>
    <scope>NUCLEOTIDE SEQUENCE</scope>
    <source>
        <strain evidence="2">JCM 13064</strain>
    </source>
</reference>
<proteinExistence type="predicted"/>
<accession>A0A917VCM7</accession>
<name>A0A917VCM7_9ACTN</name>
<reference evidence="2" key="1">
    <citation type="journal article" date="2014" name="Int. J. Syst. Evol. Microbiol.">
        <title>Complete genome sequence of Corynebacterium casei LMG S-19264T (=DSM 44701T), isolated from a smear-ripened cheese.</title>
        <authorList>
            <consortium name="US DOE Joint Genome Institute (JGI-PGF)"/>
            <person name="Walter F."/>
            <person name="Albersmeier A."/>
            <person name="Kalinowski J."/>
            <person name="Ruckert C."/>
        </authorList>
    </citation>
    <scope>NUCLEOTIDE SEQUENCE</scope>
    <source>
        <strain evidence="2">JCM 13064</strain>
    </source>
</reference>
<organism evidence="2 3">
    <name type="scientific">Sphaerisporangium melleum</name>
    <dbReference type="NCBI Taxonomy" id="321316"/>
    <lineage>
        <taxon>Bacteria</taxon>
        <taxon>Bacillati</taxon>
        <taxon>Actinomycetota</taxon>
        <taxon>Actinomycetes</taxon>
        <taxon>Streptosporangiales</taxon>
        <taxon>Streptosporangiaceae</taxon>
        <taxon>Sphaerisporangium</taxon>
    </lineage>
</organism>